<organism evidence="1 2">
    <name type="scientific">Candidatus Uhrbacteria bacterium GW2011_GWA2_52_8d</name>
    <dbReference type="NCBI Taxonomy" id="1618979"/>
    <lineage>
        <taxon>Bacteria</taxon>
        <taxon>Candidatus Uhriibacteriota</taxon>
    </lineage>
</organism>
<proteinExistence type="predicted"/>
<dbReference type="AlphaFoldDB" id="A0A0G1ZSN4"/>
<protein>
    <submittedName>
        <fullName evidence="1">Polymerase III, delta prime subunit protein</fullName>
    </submittedName>
</protein>
<comment type="caution">
    <text evidence="1">The sequence shown here is derived from an EMBL/GenBank/DDBJ whole genome shotgun (WGS) entry which is preliminary data.</text>
</comment>
<dbReference type="Proteomes" id="UP000034054">
    <property type="component" value="Unassembled WGS sequence"/>
</dbReference>
<evidence type="ECO:0000313" key="2">
    <source>
        <dbReference type="Proteomes" id="UP000034054"/>
    </source>
</evidence>
<dbReference type="SUPFAM" id="SSF52540">
    <property type="entry name" value="P-loop containing nucleoside triphosphate hydrolases"/>
    <property type="match status" value="1"/>
</dbReference>
<name>A0A0G1ZSN4_9BACT</name>
<dbReference type="PANTHER" id="PTHR11669">
    <property type="entry name" value="REPLICATION FACTOR C / DNA POLYMERASE III GAMMA-TAU SUBUNIT"/>
    <property type="match status" value="1"/>
</dbReference>
<dbReference type="InterPro" id="IPR027417">
    <property type="entry name" value="P-loop_NTPase"/>
</dbReference>
<dbReference type="PANTHER" id="PTHR11669:SF8">
    <property type="entry name" value="DNA POLYMERASE III SUBUNIT DELTA"/>
    <property type="match status" value="1"/>
</dbReference>
<sequence>MIAGQTLPHALLFVGPEAVGKTLVVHQLVNLLLGSSTHPDFLTLERLVDEKTGKRKSQISVEQVRELNARLGLTSLSGGWKVVFIQDSSTLSMGAVNALLKTLEEPKGNVLFLLRAGGTEDLPATIVSRCQTLRFGIVPSKEIIERLLKMGFTKVDAQAAAAQSLGRPGRAVRFLKESSYQAELTTGLHQATAFFTGSLPERLRQVMELIPKTETEKDEALGLLVDQWELVLRDVLLRQLGLHALQTFASTEALDRLAISMSPQDVLATCARLGEVRRAIPSHINSHLSLEHIALATSPKLAIFAFTGARRPHST</sequence>
<reference evidence="1 2" key="1">
    <citation type="journal article" date="2015" name="Nature">
        <title>rRNA introns, odd ribosomes, and small enigmatic genomes across a large radiation of phyla.</title>
        <authorList>
            <person name="Brown C.T."/>
            <person name="Hug L.A."/>
            <person name="Thomas B.C."/>
            <person name="Sharon I."/>
            <person name="Castelle C.J."/>
            <person name="Singh A."/>
            <person name="Wilkins M.J."/>
            <person name="Williams K.H."/>
            <person name="Banfield J.F."/>
        </authorList>
    </citation>
    <scope>NUCLEOTIDE SEQUENCE [LARGE SCALE GENOMIC DNA]</scope>
</reference>
<dbReference type="Gene3D" id="3.40.50.300">
    <property type="entry name" value="P-loop containing nucleotide triphosphate hydrolases"/>
    <property type="match status" value="1"/>
</dbReference>
<dbReference type="GO" id="GO:0006261">
    <property type="term" value="P:DNA-templated DNA replication"/>
    <property type="evidence" value="ECO:0007669"/>
    <property type="project" value="TreeGrafter"/>
</dbReference>
<gene>
    <name evidence="1" type="ORF">UY76_C0061G0003</name>
</gene>
<accession>A0A0G1ZSN4</accession>
<dbReference type="InterPro" id="IPR050238">
    <property type="entry name" value="DNA_Rep/Repair_Clamp_Loader"/>
</dbReference>
<dbReference type="Pfam" id="PF13177">
    <property type="entry name" value="DNA_pol3_delta2"/>
    <property type="match status" value="1"/>
</dbReference>
<evidence type="ECO:0000313" key="1">
    <source>
        <dbReference type="EMBL" id="KKW31292.1"/>
    </source>
</evidence>
<dbReference type="EMBL" id="LCRH01000061">
    <property type="protein sequence ID" value="KKW31292.1"/>
    <property type="molecule type" value="Genomic_DNA"/>
</dbReference>